<dbReference type="AlphaFoldDB" id="A0AAN7LTL2"/>
<keyword evidence="5" id="KW-1185">Reference proteome</keyword>
<feature type="domain" description="NmrA-like" evidence="3">
    <location>
        <begin position="90"/>
        <end position="384"/>
    </location>
</feature>
<reference evidence="4 5" key="1">
    <citation type="journal article" date="2023" name="Hortic Res">
        <title>Pangenome of water caltrop reveals structural variations and asymmetric subgenome divergence after allopolyploidization.</title>
        <authorList>
            <person name="Zhang X."/>
            <person name="Chen Y."/>
            <person name="Wang L."/>
            <person name="Yuan Y."/>
            <person name="Fang M."/>
            <person name="Shi L."/>
            <person name="Lu R."/>
            <person name="Comes H.P."/>
            <person name="Ma Y."/>
            <person name="Chen Y."/>
            <person name="Huang G."/>
            <person name="Zhou Y."/>
            <person name="Zheng Z."/>
            <person name="Qiu Y."/>
        </authorList>
    </citation>
    <scope>NUCLEOTIDE SEQUENCE [LARGE SCALE GENOMIC DNA]</scope>
    <source>
        <strain evidence="4">F231</strain>
    </source>
</reference>
<dbReference type="Gene3D" id="3.90.25.10">
    <property type="entry name" value="UDP-galactose 4-epimerase, domain 1"/>
    <property type="match status" value="1"/>
</dbReference>
<dbReference type="SUPFAM" id="SSF51735">
    <property type="entry name" value="NAD(P)-binding Rossmann-fold domains"/>
    <property type="match status" value="1"/>
</dbReference>
<protein>
    <recommendedName>
        <fullName evidence="3">NmrA-like domain-containing protein</fullName>
    </recommendedName>
</protein>
<sequence>MGTLRIQAKETDGVQTERMDGNLGFRGTVDHQIIQNTRRRYKRKLGFPRMIMDDTLFQMKSKIVKRRKVEEGRQCKLKEREITRMEGGKKWKILFFGGTGYIGKFMVRASVEFGHPTFVYARPLSHLSRVPPASNANRLRDEFRGTGVVLETEHEKMVSAMKEADVVISTLPYPLVSAQLKIIEAIKAAGNIKRFLPSEFGIEEDRITALPPFQAFLDKKKCIRRAIEAAGIPYTYVSANCYCAYFVNRLLRPSEQEDTVFVRGTGDAKTVLNYEEDIVRYTIRLSCDPRACNRIAIYRLPKNVISQNEFISLWEMKTGRSLKRVHILEEELVKLSEMLPDQDNISVSLMHSIFVKGDMMSYSIKEDDFEVSTMYLDMEYTSIDQLLDIFLTGNAPPPAYAAFA</sequence>
<evidence type="ECO:0000259" key="3">
    <source>
        <dbReference type="Pfam" id="PF05368"/>
    </source>
</evidence>
<evidence type="ECO:0000256" key="2">
    <source>
        <dbReference type="ARBA" id="ARBA00023002"/>
    </source>
</evidence>
<dbReference type="Gene3D" id="3.40.50.720">
    <property type="entry name" value="NAD(P)-binding Rossmann-like Domain"/>
    <property type="match status" value="1"/>
</dbReference>
<dbReference type="PANTHER" id="PTHR43349">
    <property type="entry name" value="PINORESINOL REDUCTASE-RELATED"/>
    <property type="match status" value="1"/>
</dbReference>
<dbReference type="InterPro" id="IPR045312">
    <property type="entry name" value="PCBER-like"/>
</dbReference>
<dbReference type="InterPro" id="IPR036291">
    <property type="entry name" value="NAD(P)-bd_dom_sf"/>
</dbReference>
<evidence type="ECO:0000313" key="4">
    <source>
        <dbReference type="EMBL" id="KAK4795388.1"/>
    </source>
</evidence>
<dbReference type="InterPro" id="IPR050608">
    <property type="entry name" value="NmrA-type/Isoflavone_red_sf"/>
</dbReference>
<keyword evidence="2" id="KW-0560">Oxidoreductase</keyword>
<dbReference type="PANTHER" id="PTHR43349:SF9">
    <property type="entry name" value="PHENYLCOUMARAN BENZYLIC ETHER REDUCTASE-LIKE PROTEIN"/>
    <property type="match status" value="1"/>
</dbReference>
<dbReference type="EMBL" id="JAXQNO010000007">
    <property type="protein sequence ID" value="KAK4795388.1"/>
    <property type="molecule type" value="Genomic_DNA"/>
</dbReference>
<proteinExistence type="predicted"/>
<accession>A0AAN7LTL2</accession>
<evidence type="ECO:0000313" key="5">
    <source>
        <dbReference type="Proteomes" id="UP001346149"/>
    </source>
</evidence>
<comment type="caution">
    <text evidence="4">The sequence shown here is derived from an EMBL/GenBank/DDBJ whole genome shotgun (WGS) entry which is preliminary data.</text>
</comment>
<organism evidence="4 5">
    <name type="scientific">Trapa natans</name>
    <name type="common">Water chestnut</name>
    <dbReference type="NCBI Taxonomy" id="22666"/>
    <lineage>
        <taxon>Eukaryota</taxon>
        <taxon>Viridiplantae</taxon>
        <taxon>Streptophyta</taxon>
        <taxon>Embryophyta</taxon>
        <taxon>Tracheophyta</taxon>
        <taxon>Spermatophyta</taxon>
        <taxon>Magnoliopsida</taxon>
        <taxon>eudicotyledons</taxon>
        <taxon>Gunneridae</taxon>
        <taxon>Pentapetalae</taxon>
        <taxon>rosids</taxon>
        <taxon>malvids</taxon>
        <taxon>Myrtales</taxon>
        <taxon>Lythraceae</taxon>
        <taxon>Trapa</taxon>
    </lineage>
</organism>
<keyword evidence="1" id="KW-0521">NADP</keyword>
<evidence type="ECO:0000256" key="1">
    <source>
        <dbReference type="ARBA" id="ARBA00022857"/>
    </source>
</evidence>
<dbReference type="GO" id="GO:0016491">
    <property type="term" value="F:oxidoreductase activity"/>
    <property type="evidence" value="ECO:0007669"/>
    <property type="project" value="UniProtKB-KW"/>
</dbReference>
<dbReference type="Proteomes" id="UP001346149">
    <property type="component" value="Unassembled WGS sequence"/>
</dbReference>
<gene>
    <name evidence="4" type="ORF">SAY86_013382</name>
</gene>
<dbReference type="CDD" id="cd05259">
    <property type="entry name" value="PCBER_SDR_a"/>
    <property type="match status" value="1"/>
</dbReference>
<dbReference type="InterPro" id="IPR008030">
    <property type="entry name" value="NmrA-like"/>
</dbReference>
<name>A0AAN7LTL2_TRANT</name>
<dbReference type="Pfam" id="PF05368">
    <property type="entry name" value="NmrA"/>
    <property type="match status" value="1"/>
</dbReference>